<evidence type="ECO:0000313" key="8">
    <source>
        <dbReference type="EMBL" id="CDM64543.1"/>
    </source>
</evidence>
<organism evidence="8 9">
    <name type="scientific">Pyrinomonas methylaliphatogenes</name>
    <dbReference type="NCBI Taxonomy" id="454194"/>
    <lineage>
        <taxon>Bacteria</taxon>
        <taxon>Pseudomonadati</taxon>
        <taxon>Acidobacteriota</taxon>
        <taxon>Blastocatellia</taxon>
        <taxon>Blastocatellales</taxon>
        <taxon>Pyrinomonadaceae</taxon>
        <taxon>Pyrinomonas</taxon>
    </lineage>
</organism>
<evidence type="ECO:0000256" key="1">
    <source>
        <dbReference type="ARBA" id="ARBA00009054"/>
    </source>
</evidence>
<dbReference type="Proteomes" id="UP000031518">
    <property type="component" value="Unassembled WGS sequence"/>
</dbReference>
<dbReference type="HAMAP" id="MF_01151">
    <property type="entry name" value="GrpE"/>
    <property type="match status" value="1"/>
</dbReference>
<sequence>MREENEKERPNGEAEEEPKIRVTDKRRVSPDGEAKLVPEGSGEISAKPSYVEQLEARTLAAEQKLTEVQARFEQLRDELQRETDATRQRLARAADERIGREKAAFIAKLLPVLDNLRRALEAAEKQGAPEALLDGIRGTISGFEATLASEGVEPIPSVGLHFDPQVHEAVDTVEVAPEQDGIILDEYTRGYRMGDQLLRPARVRVGRAHAGAQRATE</sequence>
<dbReference type="InterPro" id="IPR013805">
    <property type="entry name" value="GrpE_CC"/>
</dbReference>
<dbReference type="PROSITE" id="PS01071">
    <property type="entry name" value="GRPE"/>
    <property type="match status" value="1"/>
</dbReference>
<keyword evidence="6" id="KW-0175">Coiled coil</keyword>
<dbReference type="SUPFAM" id="SSF51064">
    <property type="entry name" value="Head domain of nucleotide exchange factor GrpE"/>
    <property type="match status" value="1"/>
</dbReference>
<proteinExistence type="inferred from homology"/>
<feature type="region of interest" description="Disordered" evidence="7">
    <location>
        <begin position="1"/>
        <end position="43"/>
    </location>
</feature>
<dbReference type="PANTHER" id="PTHR21237">
    <property type="entry name" value="GRPE PROTEIN"/>
    <property type="match status" value="1"/>
</dbReference>
<reference evidence="8 9" key="2">
    <citation type="submission" date="2015-01" db="EMBL/GenBank/DDBJ databases">
        <title>Complete genome sequence of Pyrinomonas methylaliphatogenes type strain K22T.</title>
        <authorList>
            <person name="Lee K.C.Y."/>
            <person name="Power J.F."/>
            <person name="Dunfield P.F."/>
            <person name="Morgan X.C."/>
            <person name="Huttenhower C."/>
            <person name="Stott M.B."/>
        </authorList>
    </citation>
    <scope>NUCLEOTIDE SEQUENCE [LARGE SCALE GENOMIC DNA]</scope>
    <source>
        <strain evidence="8 9">K22</strain>
    </source>
</reference>
<dbReference type="Pfam" id="PF01025">
    <property type="entry name" value="GrpE"/>
    <property type="match status" value="1"/>
</dbReference>
<keyword evidence="2 3" id="KW-0143">Chaperone</keyword>
<dbReference type="PANTHER" id="PTHR21237:SF23">
    <property type="entry name" value="GRPE PROTEIN HOMOLOG, MITOCHONDRIAL"/>
    <property type="match status" value="1"/>
</dbReference>
<dbReference type="GO" id="GO:0051087">
    <property type="term" value="F:protein-folding chaperone binding"/>
    <property type="evidence" value="ECO:0007669"/>
    <property type="project" value="InterPro"/>
</dbReference>
<keyword evidence="3 4" id="KW-0346">Stress response</keyword>
<evidence type="ECO:0000256" key="3">
    <source>
        <dbReference type="HAMAP-Rule" id="MF_01151"/>
    </source>
</evidence>
<gene>
    <name evidence="3" type="primary">grpE</name>
    <name evidence="8" type="ORF">PYK22_00537</name>
</gene>
<keyword evidence="9" id="KW-1185">Reference proteome</keyword>
<dbReference type="PRINTS" id="PR00773">
    <property type="entry name" value="GRPEPROTEIN"/>
</dbReference>
<dbReference type="Gene3D" id="2.30.22.10">
    <property type="entry name" value="Head domain of nucleotide exchange factor GrpE"/>
    <property type="match status" value="1"/>
</dbReference>
<dbReference type="GO" id="GO:0051082">
    <property type="term" value="F:unfolded protein binding"/>
    <property type="evidence" value="ECO:0007669"/>
    <property type="project" value="TreeGrafter"/>
</dbReference>
<evidence type="ECO:0000313" key="9">
    <source>
        <dbReference type="Proteomes" id="UP000031518"/>
    </source>
</evidence>
<dbReference type="GO" id="GO:0042803">
    <property type="term" value="F:protein homodimerization activity"/>
    <property type="evidence" value="ECO:0007669"/>
    <property type="project" value="InterPro"/>
</dbReference>
<evidence type="ECO:0000256" key="7">
    <source>
        <dbReference type="SAM" id="MobiDB-lite"/>
    </source>
</evidence>
<evidence type="ECO:0000256" key="4">
    <source>
        <dbReference type="RuleBase" id="RU000639"/>
    </source>
</evidence>
<dbReference type="GO" id="GO:0005737">
    <property type="term" value="C:cytoplasm"/>
    <property type="evidence" value="ECO:0007669"/>
    <property type="project" value="UniProtKB-SubCell"/>
</dbReference>
<comment type="function">
    <text evidence="3 4">Participates actively in the response to hyperosmotic and heat shock by preventing the aggregation of stress-denatured proteins, in association with DnaK and GrpE. It is the nucleotide exchange factor for DnaK and may function as a thermosensor. Unfolded proteins bind initially to DnaJ; upon interaction with the DnaJ-bound protein, DnaK hydrolyzes its bound ATP, resulting in the formation of a stable complex. GrpE releases ADP from DnaK; ATP binding to DnaK triggers the release of the substrate protein, thus completing the reaction cycle. Several rounds of ATP-dependent interactions between DnaJ, DnaK and GrpE are required for fully efficient folding.</text>
</comment>
<comment type="similarity">
    <text evidence="1 3 5">Belongs to the GrpE family.</text>
</comment>
<feature type="coiled-coil region" evidence="6">
    <location>
        <begin position="51"/>
        <end position="96"/>
    </location>
</feature>
<dbReference type="OrthoDB" id="9812586at2"/>
<accession>A0A0B6WTJ8</accession>
<dbReference type="CDD" id="cd00446">
    <property type="entry name" value="GrpE"/>
    <property type="match status" value="1"/>
</dbReference>
<comment type="subunit">
    <text evidence="3">Homodimer.</text>
</comment>
<keyword evidence="3" id="KW-0963">Cytoplasm</keyword>
<evidence type="ECO:0000256" key="2">
    <source>
        <dbReference type="ARBA" id="ARBA00023186"/>
    </source>
</evidence>
<dbReference type="SUPFAM" id="SSF58014">
    <property type="entry name" value="Coiled-coil domain of nucleotide exchange factor GrpE"/>
    <property type="match status" value="1"/>
</dbReference>
<dbReference type="InterPro" id="IPR009012">
    <property type="entry name" value="GrpE_head"/>
</dbReference>
<dbReference type="Gene3D" id="3.90.20.20">
    <property type="match status" value="1"/>
</dbReference>
<feature type="compositionally biased region" description="Basic and acidic residues" evidence="7">
    <location>
        <begin position="1"/>
        <end position="36"/>
    </location>
</feature>
<comment type="subcellular location">
    <subcellularLocation>
        <location evidence="3">Cytoplasm</location>
    </subcellularLocation>
</comment>
<name>A0A0B6WTJ8_9BACT</name>
<reference evidence="8 9" key="1">
    <citation type="submission" date="2013-12" db="EMBL/GenBank/DDBJ databases">
        <authorList>
            <person name="Stott M."/>
        </authorList>
    </citation>
    <scope>NUCLEOTIDE SEQUENCE [LARGE SCALE GENOMIC DNA]</scope>
    <source>
        <strain evidence="8 9">K22</strain>
    </source>
</reference>
<dbReference type="RefSeq" id="WP_041974067.1">
    <property type="nucleotide sequence ID" value="NZ_CBXV010000002.1"/>
</dbReference>
<dbReference type="AlphaFoldDB" id="A0A0B6WTJ8"/>
<dbReference type="EMBL" id="CBXV010000002">
    <property type="protein sequence ID" value="CDM64543.1"/>
    <property type="molecule type" value="Genomic_DNA"/>
</dbReference>
<dbReference type="GO" id="GO:0000774">
    <property type="term" value="F:adenyl-nucleotide exchange factor activity"/>
    <property type="evidence" value="ECO:0007669"/>
    <property type="project" value="InterPro"/>
</dbReference>
<protein>
    <recommendedName>
        <fullName evidence="3 4">Protein GrpE</fullName>
    </recommendedName>
    <alternativeName>
        <fullName evidence="3">HSP-70 cofactor</fullName>
    </alternativeName>
</protein>
<evidence type="ECO:0000256" key="6">
    <source>
        <dbReference type="SAM" id="Coils"/>
    </source>
</evidence>
<dbReference type="GO" id="GO:0006457">
    <property type="term" value="P:protein folding"/>
    <property type="evidence" value="ECO:0007669"/>
    <property type="project" value="InterPro"/>
</dbReference>
<evidence type="ECO:0000256" key="5">
    <source>
        <dbReference type="RuleBase" id="RU004478"/>
    </source>
</evidence>
<dbReference type="InterPro" id="IPR000740">
    <property type="entry name" value="GrpE"/>
</dbReference>
<dbReference type="STRING" id="454194.PYK22_00537"/>